<dbReference type="OrthoDB" id="1938712at2759"/>
<accession>A0A5B6X4U5</accession>
<dbReference type="Pfam" id="PF17921">
    <property type="entry name" value="Integrase_H2C2"/>
    <property type="match status" value="1"/>
</dbReference>
<dbReference type="PANTHER" id="PTHR47266">
    <property type="entry name" value="ENDONUCLEASE-RELATED"/>
    <property type="match status" value="1"/>
</dbReference>
<dbReference type="AlphaFoldDB" id="A0A5B6X4U5"/>
<evidence type="ECO:0000313" key="3">
    <source>
        <dbReference type="Proteomes" id="UP000325315"/>
    </source>
</evidence>
<sequence>MMMNYKLNVGRVCVQRNSELVQNILHEVHSGIMSIHSGSKKMYNDLKKMYWWPGMKEDIFEFLSKCLICQKVKAKHQPVTISEWKWERITMALVSRLPLPPKKEDAIWVIIDRLTKRSGVGLKLCKVKGYQGGIRGVICGDFQGIWSVRRVVALWDFKPNLPFSSFNICSFFIICWPNITVVNPFLRRSTAKALTIGVVKCERLGGVTLSFSKRPVSRKAKTSAFEASRACDCSCGKPSPQSWAIDCKGHHERPRALGLLWAMLGQNEPCGPNGHMVPTRNKSTISGKLLNWAITFI</sequence>
<keyword evidence="3" id="KW-1185">Reference proteome</keyword>
<dbReference type="Gene3D" id="1.10.340.70">
    <property type="match status" value="1"/>
</dbReference>
<dbReference type="Proteomes" id="UP000325315">
    <property type="component" value="Unassembled WGS sequence"/>
</dbReference>
<dbReference type="EMBL" id="SMMG02000001">
    <property type="protein sequence ID" value="KAA3488304.1"/>
    <property type="molecule type" value="Genomic_DNA"/>
</dbReference>
<name>A0A5B6X4U5_9ROSI</name>
<protein>
    <submittedName>
        <fullName evidence="2">Integrase</fullName>
    </submittedName>
</protein>
<reference evidence="3" key="1">
    <citation type="journal article" date="2019" name="Plant Biotechnol. J.">
        <title>Genome sequencing of the Australian wild diploid species Gossypium australe highlights disease resistance and delayed gland morphogenesis.</title>
        <authorList>
            <person name="Cai Y."/>
            <person name="Cai X."/>
            <person name="Wang Q."/>
            <person name="Wang P."/>
            <person name="Zhang Y."/>
            <person name="Cai C."/>
            <person name="Xu Y."/>
            <person name="Wang K."/>
            <person name="Zhou Z."/>
            <person name="Wang C."/>
            <person name="Geng S."/>
            <person name="Li B."/>
            <person name="Dong Q."/>
            <person name="Hou Y."/>
            <person name="Wang H."/>
            <person name="Ai P."/>
            <person name="Liu Z."/>
            <person name="Yi F."/>
            <person name="Sun M."/>
            <person name="An G."/>
            <person name="Cheng J."/>
            <person name="Zhang Y."/>
            <person name="Shi Q."/>
            <person name="Xie Y."/>
            <person name="Shi X."/>
            <person name="Chang Y."/>
            <person name="Huang F."/>
            <person name="Chen Y."/>
            <person name="Hong S."/>
            <person name="Mi L."/>
            <person name="Sun Q."/>
            <person name="Zhang L."/>
            <person name="Zhou B."/>
            <person name="Peng R."/>
            <person name="Zhang X."/>
            <person name="Liu F."/>
        </authorList>
    </citation>
    <scope>NUCLEOTIDE SEQUENCE [LARGE SCALE GENOMIC DNA]</scope>
    <source>
        <strain evidence="3">cv. PA1801</strain>
    </source>
</reference>
<dbReference type="InterPro" id="IPR041588">
    <property type="entry name" value="Integrase_H2C2"/>
</dbReference>
<feature type="domain" description="Integrase zinc-binding" evidence="1">
    <location>
        <begin position="18"/>
        <end position="74"/>
    </location>
</feature>
<organism evidence="2 3">
    <name type="scientific">Gossypium australe</name>
    <dbReference type="NCBI Taxonomy" id="47621"/>
    <lineage>
        <taxon>Eukaryota</taxon>
        <taxon>Viridiplantae</taxon>
        <taxon>Streptophyta</taxon>
        <taxon>Embryophyta</taxon>
        <taxon>Tracheophyta</taxon>
        <taxon>Spermatophyta</taxon>
        <taxon>Magnoliopsida</taxon>
        <taxon>eudicotyledons</taxon>
        <taxon>Gunneridae</taxon>
        <taxon>Pentapetalae</taxon>
        <taxon>rosids</taxon>
        <taxon>malvids</taxon>
        <taxon>Malvales</taxon>
        <taxon>Malvaceae</taxon>
        <taxon>Malvoideae</taxon>
        <taxon>Gossypium</taxon>
    </lineage>
</organism>
<evidence type="ECO:0000259" key="1">
    <source>
        <dbReference type="Pfam" id="PF17921"/>
    </source>
</evidence>
<dbReference type="InterPro" id="IPR052160">
    <property type="entry name" value="Gypsy_RT_Integrase-like"/>
</dbReference>
<gene>
    <name evidence="2" type="ORF">EPI10_032073</name>
</gene>
<comment type="caution">
    <text evidence="2">The sequence shown here is derived from an EMBL/GenBank/DDBJ whole genome shotgun (WGS) entry which is preliminary data.</text>
</comment>
<evidence type="ECO:0000313" key="2">
    <source>
        <dbReference type="EMBL" id="KAA3488304.1"/>
    </source>
</evidence>
<proteinExistence type="predicted"/>